<keyword evidence="2" id="KW-0732">Signal</keyword>
<protein>
    <recommendedName>
        <fullName evidence="5">Peptidoglycan-binding protein CsiV</fullName>
    </recommendedName>
</protein>
<name>A0A0F5VFU5_9GAMM</name>
<dbReference type="AlphaFoldDB" id="A0A0F5VFU5"/>
<organism evidence="3 4">
    <name type="scientific">Photobacterium halotolerans</name>
    <dbReference type="NCBI Taxonomy" id="265726"/>
    <lineage>
        <taxon>Bacteria</taxon>
        <taxon>Pseudomonadati</taxon>
        <taxon>Pseudomonadota</taxon>
        <taxon>Gammaproteobacteria</taxon>
        <taxon>Vibrionales</taxon>
        <taxon>Vibrionaceae</taxon>
        <taxon>Photobacterium</taxon>
    </lineage>
</organism>
<feature type="region of interest" description="Disordered" evidence="1">
    <location>
        <begin position="123"/>
        <end position="166"/>
    </location>
</feature>
<gene>
    <name evidence="3" type="ORF">KY46_06100</name>
</gene>
<evidence type="ECO:0000313" key="4">
    <source>
        <dbReference type="Proteomes" id="UP000033633"/>
    </source>
</evidence>
<proteinExistence type="predicted"/>
<reference evidence="3 4" key="1">
    <citation type="submission" date="2014-12" db="EMBL/GenBank/DDBJ databases">
        <title>Mercury Reductase activity and rhizosphere competence traits in the genome of root associated Photobacterium halotolerans MELD1.</title>
        <authorList>
            <person name="Mathew D.C."/>
            <person name="Huang C.-C."/>
        </authorList>
    </citation>
    <scope>NUCLEOTIDE SEQUENCE [LARGE SCALE GENOMIC DNA]</scope>
    <source>
        <strain evidence="3 4">MELD1</strain>
    </source>
</reference>
<dbReference type="EMBL" id="JWYV01000003">
    <property type="protein sequence ID" value="KKD00677.1"/>
    <property type="molecule type" value="Genomic_DNA"/>
</dbReference>
<comment type="caution">
    <text evidence="3">The sequence shown here is derived from an EMBL/GenBank/DDBJ whole genome shotgun (WGS) entry which is preliminary data.</text>
</comment>
<evidence type="ECO:0000313" key="3">
    <source>
        <dbReference type="EMBL" id="KKD00677.1"/>
    </source>
</evidence>
<dbReference type="InterPro" id="IPR021241">
    <property type="entry name" value="CsiV"/>
</dbReference>
<dbReference type="Pfam" id="PF10972">
    <property type="entry name" value="CsiV"/>
    <property type="match status" value="1"/>
</dbReference>
<dbReference type="RefSeq" id="WP_046219744.1">
    <property type="nucleotide sequence ID" value="NZ_JWYV01000003.1"/>
</dbReference>
<dbReference type="STRING" id="265726.KY46_06100"/>
<feature type="signal peptide" evidence="2">
    <location>
        <begin position="1"/>
        <end position="18"/>
    </location>
</feature>
<keyword evidence="4" id="KW-1185">Reference proteome</keyword>
<evidence type="ECO:0008006" key="5">
    <source>
        <dbReference type="Google" id="ProtNLM"/>
    </source>
</evidence>
<dbReference type="Proteomes" id="UP000033633">
    <property type="component" value="Unassembled WGS sequence"/>
</dbReference>
<dbReference type="PATRIC" id="fig|265726.11.peg.3122"/>
<accession>A0A0F5VFU5</accession>
<sequence length="273" mass="30954">MKNLIYLLLLVISLPSFAARQFDIEVIIFKRNIDPEQTAESWPDQTEQINYSGTVRLNNMAQLANRGITPMPASQFKLSEQYQRLKSHAGFTPLVHFGWRQGDLSKAQAPTFRLTAGRDFSGQFLQDGTSKAEAARRGLNSSDMTAPPSFDLASGEETPTEPSQEAAKPLYELEGKIQVYVNHFLFTNTQLDLREPGRREVVVGTEPLDSLDPSQSGTVQYGQLQEVKKKIEVEEFLKAFRFDQQRKMRSGETHYLDHPLMGMVVQIRRLDSE</sequence>
<dbReference type="OrthoDB" id="5566524at2"/>
<evidence type="ECO:0000256" key="1">
    <source>
        <dbReference type="SAM" id="MobiDB-lite"/>
    </source>
</evidence>
<evidence type="ECO:0000256" key="2">
    <source>
        <dbReference type="SAM" id="SignalP"/>
    </source>
</evidence>
<feature type="chain" id="PRO_5002496799" description="Peptidoglycan-binding protein CsiV" evidence="2">
    <location>
        <begin position="19"/>
        <end position="273"/>
    </location>
</feature>